<dbReference type="Proteomes" id="UP000828390">
    <property type="component" value="Unassembled WGS sequence"/>
</dbReference>
<keyword evidence="2" id="KW-1185">Reference proteome</keyword>
<sequence>MGRVREPDGLRVVNFTKDAVIAQSSCVVDFLRGENVPLTADMSCCHRLSRYKMLNNLDEYLY</sequence>
<protein>
    <submittedName>
        <fullName evidence="1">Uncharacterized protein</fullName>
    </submittedName>
</protein>
<accession>A0A9D4DLU4</accession>
<reference evidence="1" key="1">
    <citation type="journal article" date="2019" name="bioRxiv">
        <title>The Genome of the Zebra Mussel, Dreissena polymorpha: A Resource for Invasive Species Research.</title>
        <authorList>
            <person name="McCartney M.A."/>
            <person name="Auch B."/>
            <person name="Kono T."/>
            <person name="Mallez S."/>
            <person name="Zhang Y."/>
            <person name="Obille A."/>
            <person name="Becker A."/>
            <person name="Abrahante J.E."/>
            <person name="Garbe J."/>
            <person name="Badalamenti J.P."/>
            <person name="Herman A."/>
            <person name="Mangelson H."/>
            <person name="Liachko I."/>
            <person name="Sullivan S."/>
            <person name="Sone E.D."/>
            <person name="Koren S."/>
            <person name="Silverstein K.A.T."/>
            <person name="Beckman K.B."/>
            <person name="Gohl D.M."/>
        </authorList>
    </citation>
    <scope>NUCLEOTIDE SEQUENCE</scope>
    <source>
        <strain evidence="1">Duluth1</strain>
        <tissue evidence="1">Whole animal</tissue>
    </source>
</reference>
<comment type="caution">
    <text evidence="1">The sequence shown here is derived from an EMBL/GenBank/DDBJ whole genome shotgun (WGS) entry which is preliminary data.</text>
</comment>
<organism evidence="1 2">
    <name type="scientific">Dreissena polymorpha</name>
    <name type="common">Zebra mussel</name>
    <name type="synonym">Mytilus polymorpha</name>
    <dbReference type="NCBI Taxonomy" id="45954"/>
    <lineage>
        <taxon>Eukaryota</taxon>
        <taxon>Metazoa</taxon>
        <taxon>Spiralia</taxon>
        <taxon>Lophotrochozoa</taxon>
        <taxon>Mollusca</taxon>
        <taxon>Bivalvia</taxon>
        <taxon>Autobranchia</taxon>
        <taxon>Heteroconchia</taxon>
        <taxon>Euheterodonta</taxon>
        <taxon>Imparidentia</taxon>
        <taxon>Neoheterodontei</taxon>
        <taxon>Myida</taxon>
        <taxon>Dreissenoidea</taxon>
        <taxon>Dreissenidae</taxon>
        <taxon>Dreissena</taxon>
    </lineage>
</organism>
<reference evidence="1" key="2">
    <citation type="submission" date="2020-11" db="EMBL/GenBank/DDBJ databases">
        <authorList>
            <person name="McCartney M.A."/>
            <person name="Auch B."/>
            <person name="Kono T."/>
            <person name="Mallez S."/>
            <person name="Becker A."/>
            <person name="Gohl D.M."/>
            <person name="Silverstein K.A.T."/>
            <person name="Koren S."/>
            <person name="Bechman K.B."/>
            <person name="Herman A."/>
            <person name="Abrahante J.E."/>
            <person name="Garbe J."/>
        </authorList>
    </citation>
    <scope>NUCLEOTIDE SEQUENCE</scope>
    <source>
        <strain evidence="1">Duluth1</strain>
        <tissue evidence="1">Whole animal</tissue>
    </source>
</reference>
<dbReference type="AlphaFoldDB" id="A0A9D4DLU4"/>
<proteinExistence type="predicted"/>
<name>A0A9D4DLU4_DREPO</name>
<evidence type="ECO:0000313" key="2">
    <source>
        <dbReference type="Proteomes" id="UP000828390"/>
    </source>
</evidence>
<evidence type="ECO:0000313" key="1">
    <source>
        <dbReference type="EMBL" id="KAH3750427.1"/>
    </source>
</evidence>
<gene>
    <name evidence="1" type="ORF">DPMN_184949</name>
</gene>
<dbReference type="EMBL" id="JAIWYP010000010">
    <property type="protein sequence ID" value="KAH3750427.1"/>
    <property type="molecule type" value="Genomic_DNA"/>
</dbReference>